<reference evidence="5" key="1">
    <citation type="submission" date="2020-05" db="EMBL/GenBank/DDBJ databases">
        <title>Classification of alakaliphilic streptomycetes isolated from an alkaline soil next to Lonar Crater, India and a proposal for the recognition of Streptomyces alkaliterrae sp. nov.</title>
        <authorList>
            <person name="Golinska P."/>
        </authorList>
    </citation>
    <scope>NUCLEOTIDE SEQUENCE [LARGE SCALE GENOMIC DNA]</scope>
    <source>
        <strain evidence="5">OF3</strain>
    </source>
</reference>
<comment type="caution">
    <text evidence="4">The sequence shown here is derived from an EMBL/GenBank/DDBJ whole genome shotgun (WGS) entry which is preliminary data.</text>
</comment>
<proteinExistence type="predicted"/>
<feature type="region of interest" description="Disordered" evidence="2">
    <location>
        <begin position="1"/>
        <end position="38"/>
    </location>
</feature>
<keyword evidence="4" id="KW-0067">ATP-binding</keyword>
<dbReference type="InterPro" id="IPR003594">
    <property type="entry name" value="HATPase_dom"/>
</dbReference>
<feature type="compositionally biased region" description="Polar residues" evidence="2">
    <location>
        <begin position="1"/>
        <end position="12"/>
    </location>
</feature>
<evidence type="ECO:0000313" key="5">
    <source>
        <dbReference type="Proteomes" id="UP000525686"/>
    </source>
</evidence>
<dbReference type="CDD" id="cd16936">
    <property type="entry name" value="HATPase_RsbW-like"/>
    <property type="match status" value="1"/>
</dbReference>
<dbReference type="Pfam" id="PF13581">
    <property type="entry name" value="HATPase_c_2"/>
    <property type="match status" value="1"/>
</dbReference>
<dbReference type="AlphaFoldDB" id="A0A7W3WLA9"/>
<dbReference type="PANTHER" id="PTHR35526">
    <property type="entry name" value="ANTI-SIGMA-F FACTOR RSBW-RELATED"/>
    <property type="match status" value="1"/>
</dbReference>
<evidence type="ECO:0000313" key="4">
    <source>
        <dbReference type="EMBL" id="MBB1254477.1"/>
    </source>
</evidence>
<keyword evidence="1" id="KW-0418">Kinase</keyword>
<dbReference type="PANTHER" id="PTHR35526:SF3">
    <property type="entry name" value="ANTI-SIGMA-F FACTOR RSBW"/>
    <property type="match status" value="1"/>
</dbReference>
<protein>
    <submittedName>
        <fullName evidence="4">ATP-binding protein</fullName>
    </submittedName>
</protein>
<dbReference type="InterPro" id="IPR036890">
    <property type="entry name" value="HATPase_C_sf"/>
</dbReference>
<feature type="domain" description="Histidine kinase/HSP90-like ATPase" evidence="3">
    <location>
        <begin position="56"/>
        <end position="170"/>
    </location>
</feature>
<evidence type="ECO:0000256" key="1">
    <source>
        <dbReference type="ARBA" id="ARBA00022527"/>
    </source>
</evidence>
<keyword evidence="4" id="KW-0547">Nucleotide-binding</keyword>
<evidence type="ECO:0000256" key="2">
    <source>
        <dbReference type="SAM" id="MobiDB-lite"/>
    </source>
</evidence>
<sequence length="203" mass="21196">MSTAAQPWSSAVLTCPGESAPGRSAARGTAGRPVLGPRPEEVTAAAMTTRASCCLAATREAAPAMRHFASGMARCWLLSERVQEAVSVIVTELVANAVLHSDSPEVSLFLTVSPDTLRVEVRDSGHWRPRQEPRVEPLDADVPCGRGLPLVEAYASRTATLPSPRGTRVVADIDLSPADGPAGHHDAGLAGPLDAQRHVTGLG</sequence>
<dbReference type="Proteomes" id="UP000525686">
    <property type="component" value="Unassembled WGS sequence"/>
</dbReference>
<accession>A0A7W3WLA9</accession>
<dbReference type="EMBL" id="JABJWZ010000114">
    <property type="protein sequence ID" value="MBB1254477.1"/>
    <property type="molecule type" value="Genomic_DNA"/>
</dbReference>
<feature type="region of interest" description="Disordered" evidence="2">
    <location>
        <begin position="173"/>
        <end position="203"/>
    </location>
</feature>
<dbReference type="InterPro" id="IPR050267">
    <property type="entry name" value="Anti-sigma-factor_SerPK"/>
</dbReference>
<name>A0A7W3WLA9_9ACTN</name>
<keyword evidence="1" id="KW-0723">Serine/threonine-protein kinase</keyword>
<evidence type="ECO:0000259" key="3">
    <source>
        <dbReference type="Pfam" id="PF13581"/>
    </source>
</evidence>
<dbReference type="GO" id="GO:0005524">
    <property type="term" value="F:ATP binding"/>
    <property type="evidence" value="ECO:0007669"/>
    <property type="project" value="UniProtKB-KW"/>
</dbReference>
<dbReference type="GO" id="GO:0004674">
    <property type="term" value="F:protein serine/threonine kinase activity"/>
    <property type="evidence" value="ECO:0007669"/>
    <property type="project" value="UniProtKB-KW"/>
</dbReference>
<keyword evidence="1" id="KW-0808">Transferase</keyword>
<dbReference type="SUPFAM" id="SSF55874">
    <property type="entry name" value="ATPase domain of HSP90 chaperone/DNA topoisomerase II/histidine kinase"/>
    <property type="match status" value="1"/>
</dbReference>
<dbReference type="Gene3D" id="3.30.565.10">
    <property type="entry name" value="Histidine kinase-like ATPase, C-terminal domain"/>
    <property type="match status" value="1"/>
</dbReference>
<organism evidence="4 5">
    <name type="scientific">Streptomyces alkaliterrae</name>
    <dbReference type="NCBI Taxonomy" id="2213162"/>
    <lineage>
        <taxon>Bacteria</taxon>
        <taxon>Bacillati</taxon>
        <taxon>Actinomycetota</taxon>
        <taxon>Actinomycetes</taxon>
        <taxon>Kitasatosporales</taxon>
        <taxon>Streptomycetaceae</taxon>
        <taxon>Streptomyces</taxon>
    </lineage>
</organism>
<gene>
    <name evidence="4" type="ORF">H3146_14050</name>
</gene>
<dbReference type="RefSeq" id="WP_181354534.1">
    <property type="nucleotide sequence ID" value="NZ_JABJWZ010000114.1"/>
</dbReference>